<dbReference type="PANTHER" id="PTHR33677">
    <property type="entry name" value="TRANSCRIPTIONAL REPRESSOR FRMR-RELATED"/>
    <property type="match status" value="1"/>
</dbReference>
<accession>A0A1D7QVQ1</accession>
<sequence>MDDKLTIPLQSGKIPVKMRTEDEKKLLIQRLKRVEGQVRGIQKMVDEDRYCVDILVQISAINAALKRAGFQILEDHTKGCVSQAVEDGNGEASIEELMKVFEQFTKS</sequence>
<dbReference type="PANTHER" id="PTHR33677:SF3">
    <property type="entry name" value="COPPER-SENSING TRANSCRIPTIONAL REPRESSOR RICR"/>
    <property type="match status" value="1"/>
</dbReference>
<gene>
    <name evidence="1" type="primary">csoR</name>
    <name evidence="1" type="ORF">BBEV_1733</name>
</gene>
<evidence type="ECO:0000313" key="2">
    <source>
        <dbReference type="Proteomes" id="UP000094463"/>
    </source>
</evidence>
<dbReference type="InterPro" id="IPR038390">
    <property type="entry name" value="Metal_Tscrpt_repr_sf"/>
</dbReference>
<dbReference type="InterPro" id="IPR003735">
    <property type="entry name" value="Metal_Tscrpt_repr"/>
</dbReference>
<dbReference type="AlphaFoldDB" id="A0A1D7QVQ1"/>
<dbReference type="GO" id="GO:0046872">
    <property type="term" value="F:metal ion binding"/>
    <property type="evidence" value="ECO:0007669"/>
    <property type="project" value="InterPro"/>
</dbReference>
<organism evidence="1 2">
    <name type="scientific">Salisediminibacterium beveridgei</name>
    <dbReference type="NCBI Taxonomy" id="632773"/>
    <lineage>
        <taxon>Bacteria</taxon>
        <taxon>Bacillati</taxon>
        <taxon>Bacillota</taxon>
        <taxon>Bacilli</taxon>
        <taxon>Bacillales</taxon>
        <taxon>Bacillaceae</taxon>
        <taxon>Salisediminibacterium</taxon>
    </lineage>
</organism>
<evidence type="ECO:0000313" key="1">
    <source>
        <dbReference type="EMBL" id="AOM83094.1"/>
    </source>
</evidence>
<dbReference type="GO" id="GO:0003677">
    <property type="term" value="F:DNA binding"/>
    <property type="evidence" value="ECO:0007669"/>
    <property type="project" value="InterPro"/>
</dbReference>
<dbReference type="PATRIC" id="fig|632773.3.peg.1820"/>
<protein>
    <submittedName>
        <fullName evidence="1">Repressor CsoR of the copZA operon</fullName>
    </submittedName>
</protein>
<dbReference type="EMBL" id="CP012502">
    <property type="protein sequence ID" value="AOM83094.1"/>
    <property type="molecule type" value="Genomic_DNA"/>
</dbReference>
<name>A0A1D7QVQ1_9BACI</name>
<dbReference type="Pfam" id="PF02583">
    <property type="entry name" value="Trns_repr_metal"/>
    <property type="match status" value="1"/>
</dbReference>
<reference evidence="1 2" key="1">
    <citation type="submission" date="2015-08" db="EMBL/GenBank/DDBJ databases">
        <title>The complete genome sequence of Bacillus beveridgei MLTeJB.</title>
        <authorList>
            <person name="Hanson T.E."/>
            <person name="Mesa C."/>
            <person name="Basesman S.M."/>
            <person name="Oremland R.S."/>
        </authorList>
    </citation>
    <scope>NUCLEOTIDE SEQUENCE [LARGE SCALE GENOMIC DNA]</scope>
    <source>
        <strain evidence="1 2">MLTeJB</strain>
    </source>
</reference>
<proteinExistence type="predicted"/>
<dbReference type="KEGG" id="bbev:BBEV_1733"/>
<dbReference type="Gene3D" id="1.20.58.1000">
    <property type="entry name" value="Metal-sensitive repressor, helix protomer"/>
    <property type="match status" value="1"/>
</dbReference>
<dbReference type="STRING" id="632773.BBEV_1733"/>
<keyword evidence="2" id="KW-1185">Reference proteome</keyword>
<dbReference type="Proteomes" id="UP000094463">
    <property type="component" value="Chromosome"/>
</dbReference>
<dbReference type="GO" id="GO:0045892">
    <property type="term" value="P:negative regulation of DNA-templated transcription"/>
    <property type="evidence" value="ECO:0007669"/>
    <property type="project" value="UniProtKB-ARBA"/>
</dbReference>